<feature type="transmembrane region" description="Helical" evidence="1">
    <location>
        <begin position="6"/>
        <end position="28"/>
    </location>
</feature>
<name>A0A4V3GYA6_9FIRM</name>
<gene>
    <name evidence="2" type="ORF">C7959_1142</name>
</gene>
<evidence type="ECO:0000256" key="1">
    <source>
        <dbReference type="SAM" id="Phobius"/>
    </source>
</evidence>
<sequence>MSISAILMFIFGSVILYGGLGYCVYRVVKREKERNKG</sequence>
<organism evidence="2 3">
    <name type="scientific">Orenia marismortui</name>
    <dbReference type="NCBI Taxonomy" id="46469"/>
    <lineage>
        <taxon>Bacteria</taxon>
        <taxon>Bacillati</taxon>
        <taxon>Bacillota</taxon>
        <taxon>Clostridia</taxon>
        <taxon>Halanaerobiales</taxon>
        <taxon>Halobacteroidaceae</taxon>
        <taxon>Orenia</taxon>
    </lineage>
</organism>
<keyword evidence="1" id="KW-0812">Transmembrane</keyword>
<reference evidence="2 3" key="1">
    <citation type="submission" date="2019-03" db="EMBL/GenBank/DDBJ databases">
        <title>Subsurface microbial communities from deep shales in Ohio and West Virginia, USA.</title>
        <authorList>
            <person name="Wrighton K."/>
        </authorList>
    </citation>
    <scope>NUCLEOTIDE SEQUENCE [LARGE SCALE GENOMIC DNA]</scope>
    <source>
        <strain evidence="2 3">MSL 6dP</strain>
    </source>
</reference>
<protein>
    <recommendedName>
        <fullName evidence="4">MetS family NSS transporter small subunit</fullName>
    </recommendedName>
</protein>
<proteinExistence type="predicted"/>
<dbReference type="EMBL" id="SOEG01000014">
    <property type="protein sequence ID" value="TDX51254.1"/>
    <property type="molecule type" value="Genomic_DNA"/>
</dbReference>
<accession>A0A4V3GYA6</accession>
<evidence type="ECO:0008006" key="4">
    <source>
        <dbReference type="Google" id="ProtNLM"/>
    </source>
</evidence>
<keyword evidence="1" id="KW-1133">Transmembrane helix</keyword>
<keyword evidence="1" id="KW-0472">Membrane</keyword>
<comment type="caution">
    <text evidence="2">The sequence shown here is derived from an EMBL/GenBank/DDBJ whole genome shotgun (WGS) entry which is preliminary data.</text>
</comment>
<dbReference type="NCBIfam" id="NF033493">
    <property type="entry name" value="MetS_like_NSS"/>
    <property type="match status" value="1"/>
</dbReference>
<dbReference type="Proteomes" id="UP000295832">
    <property type="component" value="Unassembled WGS sequence"/>
</dbReference>
<evidence type="ECO:0000313" key="2">
    <source>
        <dbReference type="EMBL" id="TDX51254.1"/>
    </source>
</evidence>
<dbReference type="AlphaFoldDB" id="A0A4V3GYA6"/>
<keyword evidence="3" id="KW-1185">Reference proteome</keyword>
<evidence type="ECO:0000313" key="3">
    <source>
        <dbReference type="Proteomes" id="UP000295832"/>
    </source>
</evidence>
<dbReference type="RefSeq" id="WP_018248262.1">
    <property type="nucleotide sequence ID" value="NZ_SOEG01000014.1"/>
</dbReference>
<dbReference type="STRING" id="926561.GCA_000379025_01068"/>